<reference evidence="1" key="1">
    <citation type="submission" date="2021-05" db="EMBL/GenBank/DDBJ databases">
        <authorList>
            <person name="Pan Q."/>
            <person name="Jouanno E."/>
            <person name="Zahm M."/>
            <person name="Klopp C."/>
            <person name="Cabau C."/>
            <person name="Louis A."/>
            <person name="Berthelot C."/>
            <person name="Parey E."/>
            <person name="Roest Crollius H."/>
            <person name="Montfort J."/>
            <person name="Robinson-Rechavi M."/>
            <person name="Bouchez O."/>
            <person name="Lampietro C."/>
            <person name="Lopez Roques C."/>
            <person name="Donnadieu C."/>
            <person name="Postlethwait J."/>
            <person name="Bobe J."/>
            <person name="Dillon D."/>
            <person name="Chandos A."/>
            <person name="von Hippel F."/>
            <person name="Guiguen Y."/>
        </authorList>
    </citation>
    <scope>NUCLEOTIDE SEQUENCE</scope>
    <source>
        <strain evidence="1">YG-Jan2019</strain>
    </source>
</reference>
<name>A0ACC2GPE6_DALPE</name>
<keyword evidence="2" id="KW-1185">Reference proteome</keyword>
<sequence length="104" mass="11585">MNAPAAKIKRPPHPNLRPTYLPQSERLSLFPRYLAPLLFPTTPVPMVMAKVMVGTLTGRPGQCLPPPIARHSLVITDRPGWSVDTVAGGDEVDRIWRCEMPRSF</sequence>
<gene>
    <name evidence="1" type="ORF">DPEC_G00119400</name>
</gene>
<evidence type="ECO:0000313" key="1">
    <source>
        <dbReference type="EMBL" id="KAJ8005578.1"/>
    </source>
</evidence>
<evidence type="ECO:0000313" key="2">
    <source>
        <dbReference type="Proteomes" id="UP001157502"/>
    </source>
</evidence>
<organism evidence="1 2">
    <name type="scientific">Dallia pectoralis</name>
    <name type="common">Alaska blackfish</name>
    <dbReference type="NCBI Taxonomy" id="75939"/>
    <lineage>
        <taxon>Eukaryota</taxon>
        <taxon>Metazoa</taxon>
        <taxon>Chordata</taxon>
        <taxon>Craniata</taxon>
        <taxon>Vertebrata</taxon>
        <taxon>Euteleostomi</taxon>
        <taxon>Actinopterygii</taxon>
        <taxon>Neopterygii</taxon>
        <taxon>Teleostei</taxon>
        <taxon>Protacanthopterygii</taxon>
        <taxon>Esociformes</taxon>
        <taxon>Umbridae</taxon>
        <taxon>Dallia</taxon>
    </lineage>
</organism>
<dbReference type="Proteomes" id="UP001157502">
    <property type="component" value="Chromosome 10"/>
</dbReference>
<dbReference type="EMBL" id="CM055737">
    <property type="protein sequence ID" value="KAJ8005578.1"/>
    <property type="molecule type" value="Genomic_DNA"/>
</dbReference>
<proteinExistence type="predicted"/>
<accession>A0ACC2GPE6</accession>
<protein>
    <submittedName>
        <fullName evidence="1">Uncharacterized protein</fullName>
    </submittedName>
</protein>
<comment type="caution">
    <text evidence="1">The sequence shown here is derived from an EMBL/GenBank/DDBJ whole genome shotgun (WGS) entry which is preliminary data.</text>
</comment>